<protein>
    <submittedName>
        <fullName evidence="1">V-type proton ATPase subunit C</fullName>
    </submittedName>
</protein>
<sequence length="63" mass="7067">MRVQVIQNVSQLLLSLLLGKKQHGLKVDRQAKTKNGLNKNSECLNMDARDKGFAKIDPKPSHL</sequence>
<gene>
    <name evidence="1" type="ORF">FKW44_010165</name>
</gene>
<name>A0A7T8HGH4_CALRO</name>
<dbReference type="Proteomes" id="UP000595437">
    <property type="component" value="Chromosome 6"/>
</dbReference>
<keyword evidence="2" id="KW-1185">Reference proteome</keyword>
<dbReference type="EMBL" id="CP045895">
    <property type="protein sequence ID" value="QQP49477.1"/>
    <property type="molecule type" value="Genomic_DNA"/>
</dbReference>
<evidence type="ECO:0000313" key="1">
    <source>
        <dbReference type="EMBL" id="QQP49477.1"/>
    </source>
</evidence>
<dbReference type="AlphaFoldDB" id="A0A7T8HGH4"/>
<proteinExistence type="predicted"/>
<accession>A0A7T8HGH4</accession>
<organism evidence="1 2">
    <name type="scientific">Caligus rogercresseyi</name>
    <name type="common">Sea louse</name>
    <dbReference type="NCBI Taxonomy" id="217165"/>
    <lineage>
        <taxon>Eukaryota</taxon>
        <taxon>Metazoa</taxon>
        <taxon>Ecdysozoa</taxon>
        <taxon>Arthropoda</taxon>
        <taxon>Crustacea</taxon>
        <taxon>Multicrustacea</taxon>
        <taxon>Hexanauplia</taxon>
        <taxon>Copepoda</taxon>
        <taxon>Siphonostomatoida</taxon>
        <taxon>Caligidae</taxon>
        <taxon>Caligus</taxon>
    </lineage>
</organism>
<evidence type="ECO:0000313" key="2">
    <source>
        <dbReference type="Proteomes" id="UP000595437"/>
    </source>
</evidence>
<reference evidence="2" key="1">
    <citation type="submission" date="2021-01" db="EMBL/GenBank/DDBJ databases">
        <title>Caligus Genome Assembly.</title>
        <authorList>
            <person name="Gallardo-Escarate C."/>
        </authorList>
    </citation>
    <scope>NUCLEOTIDE SEQUENCE [LARGE SCALE GENOMIC DNA]</scope>
</reference>